<name>A0A6C0UGS6_9EURY</name>
<dbReference type="SUPFAM" id="SSF50998">
    <property type="entry name" value="Quinoprotein alcohol dehydrogenase-like"/>
    <property type="match status" value="1"/>
</dbReference>
<feature type="region of interest" description="Disordered" evidence="1">
    <location>
        <begin position="26"/>
        <end position="63"/>
    </location>
</feature>
<sequence>MVSRRRFLGLGAGTLAVTAGCLGTRRSDGTAAPTNESPATPDSTSEPTGDDSPKTPRDLPEWSPDWTLSFDNWHVLGIDVADFTEVATATNTTNATNTGDALLFTTLSRGGGNSAVAAVDPSDESVRWRTKMDGEAVSGSHAAFQRIARGQWGATLTAETVYSVAGNADEREWTALYALDRSNGERRWSLKRDRKLAVAGVSDGLLVATGLEFFPPPNETTVSHQTPDEPLTTVVYGLDVTDGTVRWTREFTKVRDVAVGPVGIYVAAGDRLLGLGRDGETQFTVDDGPAKWIEVADERLFFLAGEGDGTTLHGVAPNGDGDWKHDVPVEELLLDGDRLYAGGDSVLAVDADGTVAWRDDNYGQWLLLDPDGDTLYTRSGVRADAATAYSTAGEKRWTFEPPSNNAWPEAATADAMVATAITADDSDDLFKTVYAVDSDGEATAAFGRDTVFDSVGRDDTVYLADGRSNLLALTP</sequence>
<feature type="compositionally biased region" description="Polar residues" evidence="1">
    <location>
        <begin position="32"/>
        <end position="47"/>
    </location>
</feature>
<dbReference type="EMBL" id="CP048739">
    <property type="protein sequence ID" value="QIB74625.1"/>
    <property type="molecule type" value="Genomic_DNA"/>
</dbReference>
<dbReference type="InterPro" id="IPR006311">
    <property type="entry name" value="TAT_signal"/>
</dbReference>
<dbReference type="SMART" id="SM00564">
    <property type="entry name" value="PQQ"/>
    <property type="match status" value="5"/>
</dbReference>
<dbReference type="Gene3D" id="2.130.10.10">
    <property type="entry name" value="YVTN repeat-like/Quinoprotein amine dehydrogenase"/>
    <property type="match status" value="1"/>
</dbReference>
<dbReference type="PROSITE" id="PS51318">
    <property type="entry name" value="TAT"/>
    <property type="match status" value="1"/>
</dbReference>
<gene>
    <name evidence="3" type="ORF">G3I44_10220</name>
</gene>
<organism evidence="3 4">
    <name type="scientific">Halogeometricum borinquense</name>
    <dbReference type="NCBI Taxonomy" id="60847"/>
    <lineage>
        <taxon>Archaea</taxon>
        <taxon>Methanobacteriati</taxon>
        <taxon>Methanobacteriota</taxon>
        <taxon>Stenosarchaea group</taxon>
        <taxon>Halobacteria</taxon>
        <taxon>Halobacteriales</taxon>
        <taxon>Haloferacaceae</taxon>
        <taxon>Halogeometricum</taxon>
    </lineage>
</organism>
<dbReference type="RefSeq" id="WP_163486532.1">
    <property type="nucleotide sequence ID" value="NZ_CP048739.1"/>
</dbReference>
<evidence type="ECO:0000256" key="1">
    <source>
        <dbReference type="SAM" id="MobiDB-lite"/>
    </source>
</evidence>
<dbReference type="InterPro" id="IPR002372">
    <property type="entry name" value="PQQ_rpt_dom"/>
</dbReference>
<dbReference type="PROSITE" id="PS51257">
    <property type="entry name" value="PROKAR_LIPOPROTEIN"/>
    <property type="match status" value="1"/>
</dbReference>
<protein>
    <submittedName>
        <fullName evidence="3">PQQ-binding-like beta-propeller repeat protein</fullName>
    </submittedName>
</protein>
<evidence type="ECO:0000313" key="3">
    <source>
        <dbReference type="EMBL" id="QIB74625.1"/>
    </source>
</evidence>
<evidence type="ECO:0000259" key="2">
    <source>
        <dbReference type="Pfam" id="PF13360"/>
    </source>
</evidence>
<dbReference type="GeneID" id="44079779"/>
<dbReference type="InterPro" id="IPR018391">
    <property type="entry name" value="PQQ_b-propeller_rpt"/>
</dbReference>
<dbReference type="Pfam" id="PF13360">
    <property type="entry name" value="PQQ_2"/>
    <property type="match status" value="1"/>
</dbReference>
<feature type="domain" description="Pyrrolo-quinoline quinone repeat" evidence="2">
    <location>
        <begin position="105"/>
        <end position="253"/>
    </location>
</feature>
<evidence type="ECO:0000313" key="4">
    <source>
        <dbReference type="Proteomes" id="UP000465846"/>
    </source>
</evidence>
<dbReference type="InterPro" id="IPR011047">
    <property type="entry name" value="Quinoprotein_ADH-like_sf"/>
</dbReference>
<feature type="compositionally biased region" description="Basic and acidic residues" evidence="1">
    <location>
        <begin position="51"/>
        <end position="60"/>
    </location>
</feature>
<dbReference type="Proteomes" id="UP000465846">
    <property type="component" value="Chromosome"/>
</dbReference>
<reference evidence="3 4" key="1">
    <citation type="submission" date="2020-02" db="EMBL/GenBank/DDBJ databases">
        <title>Whole genome sequence of Halogeometricum borinquense strain wsp4.</title>
        <authorList>
            <person name="Verma D.K."/>
            <person name="Gopal K."/>
            <person name="Prasad E.S."/>
        </authorList>
    </citation>
    <scope>NUCLEOTIDE SEQUENCE [LARGE SCALE GENOMIC DNA]</scope>
    <source>
        <strain evidence="4">wsp4</strain>
    </source>
</reference>
<dbReference type="InterPro" id="IPR015943">
    <property type="entry name" value="WD40/YVTN_repeat-like_dom_sf"/>
</dbReference>
<accession>A0A6C0UGS6</accession>
<proteinExistence type="predicted"/>
<dbReference type="AlphaFoldDB" id="A0A6C0UGS6"/>